<proteinExistence type="predicted"/>
<dbReference type="Proteomes" id="UP001174136">
    <property type="component" value="Unassembled WGS sequence"/>
</dbReference>
<comment type="caution">
    <text evidence="2">The sequence shown here is derived from an EMBL/GenBank/DDBJ whole genome shotgun (WGS) entry which is preliminary data.</text>
</comment>
<organism evidence="2 3">
    <name type="scientific">Merluccius polli</name>
    <name type="common">Benguela hake</name>
    <name type="synonym">Merluccius cadenati</name>
    <dbReference type="NCBI Taxonomy" id="89951"/>
    <lineage>
        <taxon>Eukaryota</taxon>
        <taxon>Metazoa</taxon>
        <taxon>Chordata</taxon>
        <taxon>Craniata</taxon>
        <taxon>Vertebrata</taxon>
        <taxon>Euteleostomi</taxon>
        <taxon>Actinopterygii</taxon>
        <taxon>Neopterygii</taxon>
        <taxon>Teleostei</taxon>
        <taxon>Neoteleostei</taxon>
        <taxon>Acanthomorphata</taxon>
        <taxon>Zeiogadaria</taxon>
        <taxon>Gadariae</taxon>
        <taxon>Gadiformes</taxon>
        <taxon>Gadoidei</taxon>
        <taxon>Merlucciidae</taxon>
        <taxon>Merluccius</taxon>
    </lineage>
</organism>
<evidence type="ECO:0000313" key="2">
    <source>
        <dbReference type="EMBL" id="KAK0138502.1"/>
    </source>
</evidence>
<dbReference type="EMBL" id="JAOPHQ010004606">
    <property type="protein sequence ID" value="KAK0138502.1"/>
    <property type="molecule type" value="Genomic_DNA"/>
</dbReference>
<reference evidence="2" key="1">
    <citation type="journal article" date="2023" name="Front. Mar. Sci.">
        <title>A new Merluccius polli reference genome to investigate the effects of global change in West African waters.</title>
        <authorList>
            <person name="Mateo J.L."/>
            <person name="Blanco-Fernandez C."/>
            <person name="Garcia-Vazquez E."/>
            <person name="Machado-Schiaffino G."/>
        </authorList>
    </citation>
    <scope>NUCLEOTIDE SEQUENCE</scope>
    <source>
        <strain evidence="2">C29</strain>
        <tissue evidence="2">Fin</tissue>
    </source>
</reference>
<accession>A0AA47NWC6</accession>
<name>A0AA47NWC6_MERPO</name>
<dbReference type="AlphaFoldDB" id="A0AA47NWC6"/>
<gene>
    <name evidence="2" type="ORF">N1851_024979</name>
</gene>
<sequence length="142" mass="16423">MFKYRNVCKRFHLNKMSKNFLGRVYTTPCTSNTFPKRTHFGYDRCLPRLGRVSVNPSSKSHGAKSTRDSEQDQWPVQKDYGYMKAMVADVPLLSVRFKPGRGHERDSNLISWHHKTDCPDHRSLFKHSSSHVSSSSSIIYNT</sequence>
<feature type="region of interest" description="Disordered" evidence="1">
    <location>
        <begin position="49"/>
        <end position="74"/>
    </location>
</feature>
<evidence type="ECO:0000256" key="1">
    <source>
        <dbReference type="SAM" id="MobiDB-lite"/>
    </source>
</evidence>
<keyword evidence="3" id="KW-1185">Reference proteome</keyword>
<evidence type="ECO:0000313" key="3">
    <source>
        <dbReference type="Proteomes" id="UP001174136"/>
    </source>
</evidence>
<protein>
    <submittedName>
        <fullName evidence="2">Uncharacterized protein</fullName>
    </submittedName>
</protein>